<dbReference type="GO" id="GO:0006508">
    <property type="term" value="P:proteolysis"/>
    <property type="evidence" value="ECO:0007669"/>
    <property type="project" value="UniProtKB-KW"/>
</dbReference>
<proteinExistence type="inferred from homology"/>
<dbReference type="PROSITE" id="PS00972">
    <property type="entry name" value="USP_1"/>
    <property type="match status" value="1"/>
</dbReference>
<feature type="domain" description="USP" evidence="8">
    <location>
        <begin position="239"/>
        <end position="594"/>
    </location>
</feature>
<dbReference type="SMART" id="SM00290">
    <property type="entry name" value="ZnF_UBP"/>
    <property type="match status" value="1"/>
</dbReference>
<dbReference type="InterPro" id="IPR013083">
    <property type="entry name" value="Znf_RING/FYVE/PHD"/>
</dbReference>
<keyword evidence="6" id="KW-0833">Ubl conjugation pathway</keyword>
<evidence type="ECO:0000259" key="8">
    <source>
        <dbReference type="PROSITE" id="PS50235"/>
    </source>
</evidence>
<dbReference type="InterPro" id="IPR001394">
    <property type="entry name" value="Peptidase_C19_UCH"/>
</dbReference>
<keyword evidence="6" id="KW-0645">Protease</keyword>
<dbReference type="EMBL" id="BTRK01000005">
    <property type="protein sequence ID" value="GMR53508.1"/>
    <property type="molecule type" value="Genomic_DNA"/>
</dbReference>
<dbReference type="InterPro" id="IPR028889">
    <property type="entry name" value="USP"/>
</dbReference>
<dbReference type="InterPro" id="IPR018200">
    <property type="entry name" value="USP_CS"/>
</dbReference>
<gene>
    <name evidence="10" type="ORF">PMAYCL1PPCAC_23703</name>
</gene>
<evidence type="ECO:0000313" key="10">
    <source>
        <dbReference type="EMBL" id="GMR53508.1"/>
    </source>
</evidence>
<organism evidence="10 11">
    <name type="scientific">Pristionchus mayeri</name>
    <dbReference type="NCBI Taxonomy" id="1317129"/>
    <lineage>
        <taxon>Eukaryota</taxon>
        <taxon>Metazoa</taxon>
        <taxon>Ecdysozoa</taxon>
        <taxon>Nematoda</taxon>
        <taxon>Chromadorea</taxon>
        <taxon>Rhabditida</taxon>
        <taxon>Rhabditina</taxon>
        <taxon>Diplogasteromorpha</taxon>
        <taxon>Diplogasteroidea</taxon>
        <taxon>Neodiplogasteridae</taxon>
        <taxon>Pristionchus</taxon>
    </lineage>
</organism>
<reference evidence="11" key="1">
    <citation type="submission" date="2022-10" db="EMBL/GenBank/DDBJ databases">
        <title>Genome assembly of Pristionchus species.</title>
        <authorList>
            <person name="Yoshida K."/>
            <person name="Sommer R.J."/>
        </authorList>
    </citation>
    <scope>NUCLEOTIDE SEQUENCE [LARGE SCALE GENOMIC DNA]</scope>
    <source>
        <strain evidence="11">RS5460</strain>
    </source>
</reference>
<dbReference type="AlphaFoldDB" id="A0AAN5CYW8"/>
<dbReference type="PANTHER" id="PTHR21646">
    <property type="entry name" value="UBIQUITIN CARBOXYL-TERMINAL HYDROLASE"/>
    <property type="match status" value="1"/>
</dbReference>
<protein>
    <recommendedName>
        <fullName evidence="6">Ubiquitin carboxyl-terminal hydrolase</fullName>
        <ecNumber evidence="6">3.4.19.12</ecNumber>
    </recommendedName>
</protein>
<keyword evidence="6" id="KW-0378">Hydrolase</keyword>
<evidence type="ECO:0000256" key="6">
    <source>
        <dbReference type="RuleBase" id="RU366025"/>
    </source>
</evidence>
<feature type="domain" description="UBP-type" evidence="9">
    <location>
        <begin position="64"/>
        <end position="159"/>
    </location>
</feature>
<accession>A0AAN5CYW8</accession>
<evidence type="ECO:0000256" key="1">
    <source>
        <dbReference type="ARBA" id="ARBA00000707"/>
    </source>
</evidence>
<dbReference type="InterPro" id="IPR050185">
    <property type="entry name" value="Ub_carboxyl-term_hydrolase"/>
</dbReference>
<dbReference type="Gene3D" id="3.30.40.10">
    <property type="entry name" value="Zinc/RING finger domain, C3HC4 (zinc finger)"/>
    <property type="match status" value="1"/>
</dbReference>
<feature type="region of interest" description="Disordered" evidence="7">
    <location>
        <begin position="57"/>
        <end position="76"/>
    </location>
</feature>
<keyword evidence="4" id="KW-0862">Zinc</keyword>
<dbReference type="SUPFAM" id="SSF54001">
    <property type="entry name" value="Cysteine proteinases"/>
    <property type="match status" value="1"/>
</dbReference>
<dbReference type="GO" id="GO:0004843">
    <property type="term" value="F:cysteine-type deubiquitinase activity"/>
    <property type="evidence" value="ECO:0007669"/>
    <property type="project" value="UniProtKB-UniRule"/>
</dbReference>
<evidence type="ECO:0000259" key="9">
    <source>
        <dbReference type="PROSITE" id="PS50271"/>
    </source>
</evidence>
<dbReference type="PANTHER" id="PTHR21646:SF19">
    <property type="entry name" value="UBIQUITIN CARBOXYL-TERMINAL HYDROLASE 3"/>
    <property type="match status" value="1"/>
</dbReference>
<keyword evidence="6" id="KW-0788">Thiol protease</keyword>
<evidence type="ECO:0000313" key="11">
    <source>
        <dbReference type="Proteomes" id="UP001328107"/>
    </source>
</evidence>
<dbReference type="InterPro" id="IPR038765">
    <property type="entry name" value="Papain-like_cys_pep_sf"/>
</dbReference>
<comment type="catalytic activity">
    <reaction evidence="1 6">
        <text>Thiol-dependent hydrolysis of ester, thioester, amide, peptide and isopeptide bonds formed by the C-terminal Gly of ubiquitin (a 76-residue protein attached to proteins as an intracellular targeting signal).</text>
        <dbReference type="EC" id="3.4.19.12"/>
    </reaction>
</comment>
<comment type="caution">
    <text evidence="10">The sequence shown here is derived from an EMBL/GenBank/DDBJ whole genome shotgun (WGS) entry which is preliminary data.</text>
</comment>
<dbReference type="PROSITE" id="PS00973">
    <property type="entry name" value="USP_2"/>
    <property type="match status" value="1"/>
</dbReference>
<evidence type="ECO:0000256" key="4">
    <source>
        <dbReference type="ARBA" id="ARBA00022833"/>
    </source>
</evidence>
<evidence type="ECO:0000256" key="7">
    <source>
        <dbReference type="SAM" id="MobiDB-lite"/>
    </source>
</evidence>
<dbReference type="EC" id="3.4.19.12" evidence="6"/>
<dbReference type="SUPFAM" id="SSF57850">
    <property type="entry name" value="RING/U-box"/>
    <property type="match status" value="1"/>
</dbReference>
<dbReference type="Pfam" id="PF00443">
    <property type="entry name" value="UCH"/>
    <property type="match status" value="1"/>
</dbReference>
<keyword evidence="2" id="KW-0479">Metal-binding</keyword>
<keyword evidence="11" id="KW-1185">Reference proteome</keyword>
<name>A0AAN5CYW8_9BILA</name>
<dbReference type="InterPro" id="IPR001607">
    <property type="entry name" value="Znf_UBP"/>
</dbReference>
<dbReference type="GO" id="GO:0008270">
    <property type="term" value="F:zinc ion binding"/>
    <property type="evidence" value="ECO:0007669"/>
    <property type="project" value="UniProtKB-KW"/>
</dbReference>
<keyword evidence="3 5" id="KW-0863">Zinc-finger</keyword>
<dbReference type="GO" id="GO:0016579">
    <property type="term" value="P:protein deubiquitination"/>
    <property type="evidence" value="ECO:0007669"/>
    <property type="project" value="InterPro"/>
</dbReference>
<dbReference type="Pfam" id="PF02148">
    <property type="entry name" value="zf-UBP"/>
    <property type="match status" value="1"/>
</dbReference>
<sequence length="595" mass="67658">MAAPIERGSRGTVDLGRSVARKKVVRLVETTLVMVGCPHLGRAVRVTSVKLHKLNRTDPGNSLKARSHDNTKEDGSDKINSPWSCFVCGTEESPWICLSCGLIHCGRYSNGDGMRHYESNDDHALTMDCFSYSVFCYKCDDYVAGDTIDRKIYNMRNTLQYHNSSRLSNKYMDEEAEDEDTERYDLGNEVKRYKYDEEEIGSVLEYPPSGGKQIRTRKRKLSPSHVQSKSLDSDERYAKGLRNLGNTCFMNAVLQALNSLETFREFMVMLPSLEYDDISKSTPSPLTPRYKTRRYAQCASEQAAEDTTMLAEELRKILIALSPNGSPSSCVSPDALFQAVWGLNDRFVGYNQQDCHEFLRYTLDQLHADLRRCRIPDDCAWRVASECAAEYSPTSSAVSLIFEGALQSQVTCMSCKMTSNKQDPFLDLSLDVHIPPSSNARSMIVSLTECIRRFFEKEQLEHCEEYMCGSCKERKPSTKQLFLRCLPKILCLHLKRFRWSHTSRGKVDNMVDFPICGLDLSQYVSPNSRMRANGCIYDLTSIVVHHGSGMGGGHYTSYCLRDGRWTHYNDSTVKVADTKTVLKQKPYILFYTRSR</sequence>
<feature type="region of interest" description="Disordered" evidence="7">
    <location>
        <begin position="208"/>
        <end position="233"/>
    </location>
</feature>
<dbReference type="PROSITE" id="PS50235">
    <property type="entry name" value="USP_3"/>
    <property type="match status" value="1"/>
</dbReference>
<evidence type="ECO:0000256" key="3">
    <source>
        <dbReference type="ARBA" id="ARBA00022771"/>
    </source>
</evidence>
<dbReference type="Gene3D" id="3.90.70.10">
    <property type="entry name" value="Cysteine proteinases"/>
    <property type="match status" value="1"/>
</dbReference>
<comment type="similarity">
    <text evidence="6">Belongs to the peptidase C19 family.</text>
</comment>
<feature type="compositionally biased region" description="Basic and acidic residues" evidence="7">
    <location>
        <begin position="66"/>
        <end position="76"/>
    </location>
</feature>
<evidence type="ECO:0000256" key="5">
    <source>
        <dbReference type="PROSITE-ProRule" id="PRU00502"/>
    </source>
</evidence>
<dbReference type="Proteomes" id="UP001328107">
    <property type="component" value="Unassembled WGS sequence"/>
</dbReference>
<dbReference type="PROSITE" id="PS50271">
    <property type="entry name" value="ZF_UBP"/>
    <property type="match status" value="1"/>
</dbReference>
<evidence type="ECO:0000256" key="2">
    <source>
        <dbReference type="ARBA" id="ARBA00022723"/>
    </source>
</evidence>